<feature type="domain" description="Replication-associated protein G2P C-terminal" evidence="1">
    <location>
        <begin position="12"/>
        <end position="64"/>
    </location>
</feature>
<evidence type="ECO:0000313" key="3">
    <source>
        <dbReference type="Proteomes" id="UP000017822"/>
    </source>
</evidence>
<organism evidence="2 3">
    <name type="scientific">Stutzerimonas chloritidismutans AW-1</name>
    <dbReference type="NCBI Taxonomy" id="1263865"/>
    <lineage>
        <taxon>Bacteria</taxon>
        <taxon>Pseudomonadati</taxon>
        <taxon>Pseudomonadota</taxon>
        <taxon>Gammaproteobacteria</taxon>
        <taxon>Pseudomonadales</taxon>
        <taxon>Pseudomonadaceae</taxon>
        <taxon>Stutzerimonas</taxon>
    </lineage>
</organism>
<protein>
    <recommendedName>
        <fullName evidence="1">Replication-associated protein G2P C-terminal domain-containing protein</fullName>
    </recommendedName>
</protein>
<proteinExistence type="predicted"/>
<dbReference type="InterPro" id="IPR022688">
    <property type="entry name" value="G2P_C"/>
</dbReference>
<accession>V4S203</accession>
<dbReference type="Pfam" id="PF05155">
    <property type="entry name" value="G2P_X_C"/>
    <property type="match status" value="1"/>
</dbReference>
<sequence length="77" mass="8603">MPIRLLEIQPLLLEKGIVKSFSAANATLVYAIQWMEGVEFDLSKSAVKVHRARLRKIGLDIGKPFAGEIVSLQKQQI</sequence>
<dbReference type="EMBL" id="AOFQ01000032">
    <property type="protein sequence ID" value="ESQ99321.1"/>
    <property type="molecule type" value="Genomic_DNA"/>
</dbReference>
<gene>
    <name evidence="2" type="ORF">F753_11800</name>
</gene>
<reference evidence="2 3" key="1">
    <citation type="submission" date="2013-07" db="EMBL/GenBank/DDBJ databases">
        <authorList>
            <person name="Schaap P.J."/>
            <person name="Mehboob F."/>
            <person name="Oosterkamp M.J."/>
            <person name="de Vos W.M."/>
            <person name="Stams A.J.M."/>
            <person name="Koehorst J.J."/>
        </authorList>
    </citation>
    <scope>NUCLEOTIDE SEQUENCE [LARGE SCALE GENOMIC DNA]</scope>
    <source>
        <strain evidence="2 3">AW-1</strain>
    </source>
</reference>
<evidence type="ECO:0000313" key="2">
    <source>
        <dbReference type="EMBL" id="ESQ99321.1"/>
    </source>
</evidence>
<dbReference type="AlphaFoldDB" id="V4S203"/>
<comment type="caution">
    <text evidence="2">The sequence shown here is derived from an EMBL/GenBank/DDBJ whole genome shotgun (WGS) entry which is preliminary data.</text>
</comment>
<name>V4S203_STUCH</name>
<evidence type="ECO:0000259" key="1">
    <source>
        <dbReference type="Pfam" id="PF05155"/>
    </source>
</evidence>
<dbReference type="GO" id="GO:0006260">
    <property type="term" value="P:DNA replication"/>
    <property type="evidence" value="ECO:0007669"/>
    <property type="project" value="InterPro"/>
</dbReference>
<dbReference type="Proteomes" id="UP000017822">
    <property type="component" value="Unassembled WGS sequence"/>
</dbReference>